<evidence type="ECO:0000313" key="7">
    <source>
        <dbReference type="Proteomes" id="UP000046392"/>
    </source>
</evidence>
<dbReference type="InterPro" id="IPR036770">
    <property type="entry name" value="Ankyrin_rpt-contain_sf"/>
</dbReference>
<dbReference type="PROSITE" id="PS50297">
    <property type="entry name" value="ANK_REP_REGION"/>
    <property type="match status" value="1"/>
</dbReference>
<dbReference type="SUPFAM" id="SSF47027">
    <property type="entry name" value="Acyl-CoA binding protein"/>
    <property type="match status" value="1"/>
</dbReference>
<dbReference type="SMART" id="SM00248">
    <property type="entry name" value="ANK"/>
    <property type="match status" value="2"/>
</dbReference>
<dbReference type="PRINTS" id="PR00689">
    <property type="entry name" value="ACOABINDINGP"/>
</dbReference>
<protein>
    <recommendedName>
        <fullName evidence="1">Acyl-CoA-binding domain-containing protein 6</fullName>
    </recommendedName>
</protein>
<evidence type="ECO:0000256" key="3">
    <source>
        <dbReference type="ARBA" id="ARBA00023043"/>
    </source>
</evidence>
<dbReference type="PROSITE" id="PS51228">
    <property type="entry name" value="ACB_2"/>
    <property type="match status" value="1"/>
</dbReference>
<dbReference type="Gene3D" id="1.25.40.20">
    <property type="entry name" value="Ankyrin repeat-containing domain"/>
    <property type="match status" value="1"/>
</dbReference>
<feature type="repeat" description="ANK" evidence="5">
    <location>
        <begin position="192"/>
        <end position="224"/>
    </location>
</feature>
<evidence type="ECO:0000256" key="5">
    <source>
        <dbReference type="PROSITE-ProRule" id="PRU00023"/>
    </source>
</evidence>
<feature type="repeat" description="ANK" evidence="5">
    <location>
        <begin position="225"/>
        <end position="257"/>
    </location>
</feature>
<dbReference type="InterPro" id="IPR035984">
    <property type="entry name" value="Acyl-CoA-binding_sf"/>
</dbReference>
<proteinExistence type="predicted"/>
<keyword evidence="2" id="KW-0677">Repeat</keyword>
<evidence type="ECO:0000256" key="4">
    <source>
        <dbReference type="ARBA" id="ARBA00023121"/>
    </source>
</evidence>
<dbReference type="InterPro" id="IPR002110">
    <property type="entry name" value="Ankyrin_rpt"/>
</dbReference>
<dbReference type="WBParaSite" id="SPAL_0000312500.1">
    <property type="protein sequence ID" value="SPAL_0000312500.1"/>
    <property type="gene ID" value="SPAL_0000312500"/>
</dbReference>
<dbReference type="InterPro" id="IPR000582">
    <property type="entry name" value="Acyl-CoA-binding_protein"/>
</dbReference>
<dbReference type="GO" id="GO:0000062">
    <property type="term" value="F:fatty-acyl-CoA binding"/>
    <property type="evidence" value="ECO:0007669"/>
    <property type="project" value="InterPro"/>
</dbReference>
<reference evidence="8" key="1">
    <citation type="submission" date="2017-02" db="UniProtKB">
        <authorList>
            <consortium name="WormBaseParasite"/>
        </authorList>
    </citation>
    <scope>IDENTIFICATION</scope>
</reference>
<dbReference type="SUPFAM" id="SSF48403">
    <property type="entry name" value="Ankyrin repeat"/>
    <property type="match status" value="1"/>
</dbReference>
<dbReference type="Pfam" id="PF00887">
    <property type="entry name" value="ACBP"/>
    <property type="match status" value="1"/>
</dbReference>
<dbReference type="Pfam" id="PF12796">
    <property type="entry name" value="Ank_2"/>
    <property type="match status" value="1"/>
</dbReference>
<organism evidence="7 8">
    <name type="scientific">Strongyloides papillosus</name>
    <name type="common">Intestinal threadworm</name>
    <dbReference type="NCBI Taxonomy" id="174720"/>
    <lineage>
        <taxon>Eukaryota</taxon>
        <taxon>Metazoa</taxon>
        <taxon>Ecdysozoa</taxon>
        <taxon>Nematoda</taxon>
        <taxon>Chromadorea</taxon>
        <taxon>Rhabditida</taxon>
        <taxon>Tylenchina</taxon>
        <taxon>Panagrolaimomorpha</taxon>
        <taxon>Strongyloidoidea</taxon>
        <taxon>Strongyloididae</taxon>
        <taxon>Strongyloides</taxon>
    </lineage>
</organism>
<keyword evidence="3 5" id="KW-0040">ANK repeat</keyword>
<dbReference type="AlphaFoldDB" id="A0A0N5BAR0"/>
<evidence type="ECO:0000256" key="1">
    <source>
        <dbReference type="ARBA" id="ARBA00018419"/>
    </source>
</evidence>
<dbReference type="Proteomes" id="UP000046392">
    <property type="component" value="Unplaced"/>
</dbReference>
<dbReference type="STRING" id="174720.A0A0N5BAR0"/>
<dbReference type="PROSITE" id="PS50088">
    <property type="entry name" value="ANK_REPEAT"/>
    <property type="match status" value="2"/>
</dbReference>
<sequence length="297" mass="34070">MLAVHMVAFFDWSYGLSIEETNLENEVVDSILEKKFEKACKILPSLTDKISRKDILYFYGRFKVATEGRPQIKEMPSIFDMKGNAKFSAWVNAYKSCLSKSKAMKEYVDMLESITGINISESTHFNNTTSAIDMKPSRMLYEEEELDENADENEKMLYEWKKILEENDIEAVEKLLDSDKKDQLLNLWDESLGMGVLHLAADSGRTIICGLLCLNGVDVNKRDADGQTPMHIAIECDHEDVATILARHGPNLDIKNNEGKSVYDLLEEKNLRDLTMTIEKIMFSEMKEEDQFKFDQC</sequence>
<name>A0A0N5BAR0_STREA</name>
<dbReference type="Gene3D" id="1.20.80.10">
    <property type="match status" value="1"/>
</dbReference>
<dbReference type="PANTHER" id="PTHR24119:SF0">
    <property type="entry name" value="ACYL-COA-BINDING DOMAIN-CONTAINING PROTEIN 6"/>
    <property type="match status" value="1"/>
</dbReference>
<evidence type="ECO:0000259" key="6">
    <source>
        <dbReference type="PROSITE" id="PS51228"/>
    </source>
</evidence>
<keyword evidence="4" id="KW-0446">Lipid-binding</keyword>
<dbReference type="InterPro" id="IPR014352">
    <property type="entry name" value="FERM/acyl-CoA-bd_prot_sf"/>
</dbReference>
<evidence type="ECO:0000256" key="2">
    <source>
        <dbReference type="ARBA" id="ARBA00022737"/>
    </source>
</evidence>
<dbReference type="PANTHER" id="PTHR24119">
    <property type="entry name" value="ACYL-COA-BINDING DOMAIN-CONTAINING PROTEIN 6"/>
    <property type="match status" value="1"/>
</dbReference>
<keyword evidence="7" id="KW-1185">Reference proteome</keyword>
<accession>A0A0N5BAR0</accession>
<evidence type="ECO:0000313" key="8">
    <source>
        <dbReference type="WBParaSite" id="SPAL_0000312500.1"/>
    </source>
</evidence>
<feature type="domain" description="ACB" evidence="6">
    <location>
        <begin position="32"/>
        <end position="120"/>
    </location>
</feature>